<dbReference type="Proteomes" id="UP000565286">
    <property type="component" value="Unassembled WGS sequence"/>
</dbReference>
<dbReference type="RefSeq" id="WP_183896968.1">
    <property type="nucleotide sequence ID" value="NZ_JACIDV010000008.1"/>
</dbReference>
<evidence type="ECO:0008006" key="3">
    <source>
        <dbReference type="Google" id="ProtNLM"/>
    </source>
</evidence>
<protein>
    <recommendedName>
        <fullName evidence="3">ASCH domain-containing protein</fullName>
    </recommendedName>
</protein>
<sequence length="219" mass="24880">MVERAILFNGTMVAALLAGRKTQTRRALKPPYGTLELTSNGWKPIHTKVHVNDRLYVCETHFRYGHWEPKGTAKTKGGKQKWHFVEDSAVVVFDAPAEFRKGMSNADPYTPAWHKRPGRFMFRKHSRLTLKITDVRIERLQDISETDAVAEGCFKGKASGRVFNSATAMHLGGDEWSNARDWYADLWERINGLNSWDANPWVVAYTFVTINANIDQVAA</sequence>
<evidence type="ECO:0000313" key="1">
    <source>
        <dbReference type="EMBL" id="MBB3947092.1"/>
    </source>
</evidence>
<evidence type="ECO:0000313" key="2">
    <source>
        <dbReference type="Proteomes" id="UP000565286"/>
    </source>
</evidence>
<name>A0A7W6G2R3_9HYPH</name>
<accession>A0A7W6G2R3</accession>
<dbReference type="AlphaFoldDB" id="A0A7W6G2R3"/>
<organism evidence="1 2">
    <name type="scientific">Rhizobium skierniewicense</name>
    <dbReference type="NCBI Taxonomy" id="984260"/>
    <lineage>
        <taxon>Bacteria</taxon>
        <taxon>Pseudomonadati</taxon>
        <taxon>Pseudomonadota</taxon>
        <taxon>Alphaproteobacteria</taxon>
        <taxon>Hyphomicrobiales</taxon>
        <taxon>Rhizobiaceae</taxon>
        <taxon>Rhizobium/Agrobacterium group</taxon>
        <taxon>Rhizobium</taxon>
    </lineage>
</organism>
<comment type="caution">
    <text evidence="1">The sequence shown here is derived from an EMBL/GenBank/DDBJ whole genome shotgun (WGS) entry which is preliminary data.</text>
</comment>
<keyword evidence="2" id="KW-1185">Reference proteome</keyword>
<reference evidence="1 2" key="1">
    <citation type="submission" date="2020-08" db="EMBL/GenBank/DDBJ databases">
        <title>Genomic Encyclopedia of Type Strains, Phase IV (KMG-IV): sequencing the most valuable type-strain genomes for metagenomic binning, comparative biology and taxonomic classification.</title>
        <authorList>
            <person name="Goeker M."/>
        </authorList>
    </citation>
    <scope>NUCLEOTIDE SEQUENCE [LARGE SCALE GENOMIC DNA]</scope>
    <source>
        <strain evidence="1 2">DSM 26438</strain>
    </source>
</reference>
<proteinExistence type="predicted"/>
<gene>
    <name evidence="1" type="ORF">GGQ73_003056</name>
</gene>
<dbReference type="EMBL" id="JACIDV010000008">
    <property type="protein sequence ID" value="MBB3947092.1"/>
    <property type="molecule type" value="Genomic_DNA"/>
</dbReference>